<gene>
    <name evidence="4" type="primary">LOC104241428</name>
</gene>
<dbReference type="InterPro" id="IPR041577">
    <property type="entry name" value="RT_RNaseH_2"/>
</dbReference>
<reference evidence="4" key="2">
    <citation type="submission" date="2025-08" db="UniProtKB">
        <authorList>
            <consortium name="RefSeq"/>
        </authorList>
    </citation>
    <scope>IDENTIFICATION</scope>
    <source>
        <tissue evidence="4">Leaf</tissue>
    </source>
</reference>
<evidence type="ECO:0000256" key="1">
    <source>
        <dbReference type="SAM" id="MobiDB-lite"/>
    </source>
</evidence>
<dbReference type="SUPFAM" id="SSF53098">
    <property type="entry name" value="Ribonuclease H-like"/>
    <property type="match status" value="1"/>
</dbReference>
<sequence>MVRIRAAEDDQAPAPLVRVARGQGPGRGRGRPRGASKARERAASEEPPVAPVGAQAPETPTTTTLTIRETLAQFLSMFAPIQPNGGVAVPEEEQRRLERNKKYDPPIFSGLGLEDAQVAVRHGRGFVSCPVHSVLLAASGIPAPLSPPKPYYAPPVLFWLTQKGASFRWTKECKEGFQKLKIAFTTAPILVLPLGSGSYTIYCDASRVGLGATQQKFNAVWVIVDRLTKLAHLLPVMTTYSSEQLSRIYIREIVRLHGVSVSIISDWGK</sequence>
<dbReference type="Pfam" id="PF17919">
    <property type="entry name" value="RT_RNaseH_2"/>
    <property type="match status" value="1"/>
</dbReference>
<feature type="compositionally biased region" description="Low complexity" evidence="1">
    <location>
        <begin position="45"/>
        <end position="59"/>
    </location>
</feature>
<dbReference type="InterPro" id="IPR012337">
    <property type="entry name" value="RNaseH-like_sf"/>
</dbReference>
<reference evidence="3" key="1">
    <citation type="journal article" date="2013" name="Genome Biol.">
        <title>Reference genomes and transcriptomes of Nicotiana sylvestris and Nicotiana tomentosiformis.</title>
        <authorList>
            <person name="Sierro N."/>
            <person name="Battey J.N."/>
            <person name="Ouadi S."/>
            <person name="Bovet L."/>
            <person name="Goepfert S."/>
            <person name="Bakaher N."/>
            <person name="Peitsch M.C."/>
            <person name="Ivanov N.V."/>
        </authorList>
    </citation>
    <scope>NUCLEOTIDE SEQUENCE [LARGE SCALE GENOMIC DNA]</scope>
</reference>
<dbReference type="Proteomes" id="UP000189701">
    <property type="component" value="Unplaced"/>
</dbReference>
<organism evidence="3 4">
    <name type="scientific">Nicotiana sylvestris</name>
    <name type="common">Wood tobacco</name>
    <name type="synonym">South American tobacco</name>
    <dbReference type="NCBI Taxonomy" id="4096"/>
    <lineage>
        <taxon>Eukaryota</taxon>
        <taxon>Viridiplantae</taxon>
        <taxon>Streptophyta</taxon>
        <taxon>Embryophyta</taxon>
        <taxon>Tracheophyta</taxon>
        <taxon>Spermatophyta</taxon>
        <taxon>Magnoliopsida</taxon>
        <taxon>eudicotyledons</taxon>
        <taxon>Gunneridae</taxon>
        <taxon>Pentapetalae</taxon>
        <taxon>asterids</taxon>
        <taxon>lamiids</taxon>
        <taxon>Solanales</taxon>
        <taxon>Solanaceae</taxon>
        <taxon>Nicotianoideae</taxon>
        <taxon>Nicotianeae</taxon>
        <taxon>Nicotiana</taxon>
    </lineage>
</organism>
<dbReference type="PANTHER" id="PTHR45835">
    <property type="entry name" value="YALI0A06105P"/>
    <property type="match status" value="1"/>
</dbReference>
<dbReference type="SUPFAM" id="SSF56672">
    <property type="entry name" value="DNA/RNA polymerases"/>
    <property type="match status" value="1"/>
</dbReference>
<dbReference type="AlphaFoldDB" id="A0A1U7XRG2"/>
<feature type="domain" description="Reverse transcriptase/retrotransposon-derived protein RNase H-like" evidence="2">
    <location>
        <begin position="169"/>
        <end position="213"/>
    </location>
</feature>
<evidence type="ECO:0000313" key="3">
    <source>
        <dbReference type="Proteomes" id="UP000189701"/>
    </source>
</evidence>
<proteinExistence type="predicted"/>
<accession>A0A1U7XRG2</accession>
<feature type="region of interest" description="Disordered" evidence="1">
    <location>
        <begin position="1"/>
        <end position="59"/>
    </location>
</feature>
<dbReference type="RefSeq" id="XP_009794667.1">
    <property type="nucleotide sequence ID" value="XM_009796365.1"/>
</dbReference>
<protein>
    <submittedName>
        <fullName evidence="4">Uncharacterized protein LOC104241428</fullName>
    </submittedName>
</protein>
<evidence type="ECO:0000313" key="4">
    <source>
        <dbReference type="RefSeq" id="XP_009794667.1"/>
    </source>
</evidence>
<keyword evidence="3" id="KW-1185">Reference proteome</keyword>
<dbReference type="InterPro" id="IPR043502">
    <property type="entry name" value="DNA/RNA_pol_sf"/>
</dbReference>
<dbReference type="eggNOG" id="KOG0017">
    <property type="taxonomic scope" value="Eukaryota"/>
</dbReference>
<name>A0A1U7XRG2_NICSY</name>
<dbReference type="InterPro" id="IPR043128">
    <property type="entry name" value="Rev_trsase/Diguanyl_cyclase"/>
</dbReference>
<dbReference type="Gene3D" id="3.30.70.270">
    <property type="match status" value="1"/>
</dbReference>
<dbReference type="PANTHER" id="PTHR45835:SF99">
    <property type="entry name" value="CHROMO DOMAIN-CONTAINING PROTEIN-RELATED"/>
    <property type="match status" value="1"/>
</dbReference>
<evidence type="ECO:0000259" key="2">
    <source>
        <dbReference type="Pfam" id="PF17919"/>
    </source>
</evidence>